<keyword evidence="2" id="KW-1185">Reference proteome</keyword>
<proteinExistence type="predicted"/>
<accession>A0A928WZJ5</accession>
<organism evidence="1 2">
    <name type="scientific">Leptolyngbya cf. ectocarpi LEGE 11479</name>
    <dbReference type="NCBI Taxonomy" id="1828722"/>
    <lineage>
        <taxon>Bacteria</taxon>
        <taxon>Bacillati</taxon>
        <taxon>Cyanobacteriota</taxon>
        <taxon>Cyanophyceae</taxon>
        <taxon>Leptolyngbyales</taxon>
        <taxon>Leptolyngbyaceae</taxon>
        <taxon>Leptolyngbya group</taxon>
        <taxon>Leptolyngbya</taxon>
    </lineage>
</organism>
<dbReference type="AlphaFoldDB" id="A0A928WZJ5"/>
<dbReference type="EMBL" id="JADEXP010000001">
    <property type="protein sequence ID" value="MBE9065121.1"/>
    <property type="molecule type" value="Genomic_DNA"/>
</dbReference>
<name>A0A928WZJ5_LEPEC</name>
<evidence type="ECO:0000313" key="1">
    <source>
        <dbReference type="EMBL" id="MBE9065121.1"/>
    </source>
</evidence>
<protein>
    <submittedName>
        <fullName evidence="1">DUF2605 domain-containing protein</fullName>
    </submittedName>
</protein>
<comment type="caution">
    <text evidence="1">The sequence shown here is derived from an EMBL/GenBank/DDBJ whole genome shotgun (WGS) entry which is preliminary data.</text>
</comment>
<sequence>MYSSNAPEPELMKAVLQPLLNDFQYWFGRSISLLESESIDFLSEHEQQDLLGRVRQAQQLVSASQSLSQATGNQAGVDMSVVMSWHRLVHECWNVAIRFRQQQAQAAPDQIEEDN</sequence>
<dbReference type="RefSeq" id="WP_193989798.1">
    <property type="nucleotide sequence ID" value="NZ_JADEXP010000001.1"/>
</dbReference>
<gene>
    <name evidence="1" type="ORF">IQ260_00435</name>
</gene>
<dbReference type="Proteomes" id="UP000615026">
    <property type="component" value="Unassembled WGS sequence"/>
</dbReference>
<dbReference type="Pfam" id="PF10792">
    <property type="entry name" value="DUF2605"/>
    <property type="match status" value="1"/>
</dbReference>
<evidence type="ECO:0000313" key="2">
    <source>
        <dbReference type="Proteomes" id="UP000615026"/>
    </source>
</evidence>
<dbReference type="InterPro" id="IPR019728">
    <property type="entry name" value="DUF2605"/>
</dbReference>
<reference evidence="1" key="1">
    <citation type="submission" date="2020-10" db="EMBL/GenBank/DDBJ databases">
        <authorList>
            <person name="Castelo-Branco R."/>
            <person name="Eusebio N."/>
            <person name="Adriana R."/>
            <person name="Vieira A."/>
            <person name="Brugerolle De Fraissinette N."/>
            <person name="Rezende De Castro R."/>
            <person name="Schneider M.P."/>
            <person name="Vasconcelos V."/>
            <person name="Leao P.N."/>
        </authorList>
    </citation>
    <scope>NUCLEOTIDE SEQUENCE</scope>
    <source>
        <strain evidence="1">LEGE 11479</strain>
    </source>
</reference>